<organism evidence="1 2">
    <name type="scientific">Psychrobacillus insolitus</name>
    <dbReference type="NCBI Taxonomy" id="1461"/>
    <lineage>
        <taxon>Bacteria</taxon>
        <taxon>Bacillati</taxon>
        <taxon>Bacillota</taxon>
        <taxon>Bacilli</taxon>
        <taxon>Bacillales</taxon>
        <taxon>Bacillaceae</taxon>
        <taxon>Psychrobacillus</taxon>
    </lineage>
</organism>
<dbReference type="GO" id="GO:0046983">
    <property type="term" value="F:protein dimerization activity"/>
    <property type="evidence" value="ECO:0007669"/>
    <property type="project" value="InterPro"/>
</dbReference>
<dbReference type="SUPFAM" id="SSF140500">
    <property type="entry name" value="BAS1536-like"/>
    <property type="match status" value="1"/>
</dbReference>
<proteinExistence type="predicted"/>
<dbReference type="InterPro" id="IPR018540">
    <property type="entry name" value="Spo0E-like"/>
</dbReference>
<keyword evidence="2" id="KW-1185">Reference proteome</keyword>
<dbReference type="GO" id="GO:0043937">
    <property type="term" value="P:regulation of sporulation"/>
    <property type="evidence" value="ECO:0007669"/>
    <property type="project" value="InterPro"/>
</dbReference>
<comment type="caution">
    <text evidence="1">The sequence shown here is derived from an EMBL/GenBank/DDBJ whole genome shotgun (WGS) entry which is preliminary data.</text>
</comment>
<sequence length="53" mass="6092">MRESILNQIEHTRDEMIKSALENGIADENTILLSKKLDVLLNEIQIISNEINK</sequence>
<dbReference type="Pfam" id="PF09388">
    <property type="entry name" value="SpoOE-like"/>
    <property type="match status" value="1"/>
</dbReference>
<evidence type="ECO:0000313" key="1">
    <source>
        <dbReference type="EMBL" id="PZX08141.1"/>
    </source>
</evidence>
<dbReference type="Proteomes" id="UP000248646">
    <property type="component" value="Unassembled WGS sequence"/>
</dbReference>
<dbReference type="AlphaFoldDB" id="A0A2W7MWG9"/>
<dbReference type="InterPro" id="IPR037208">
    <property type="entry name" value="Spo0E-like_sf"/>
</dbReference>
<dbReference type="OrthoDB" id="2914933at2"/>
<protein>
    <submittedName>
        <fullName evidence="1">Spo0E like sporulation regulatory protein</fullName>
    </submittedName>
</protein>
<dbReference type="RefSeq" id="WP_111438734.1">
    <property type="nucleotide sequence ID" value="NZ_QKZI01000001.1"/>
</dbReference>
<accession>A0A2W7MWG9</accession>
<name>A0A2W7MWG9_9BACI</name>
<reference evidence="1 2" key="1">
    <citation type="submission" date="2018-06" db="EMBL/GenBank/DDBJ databases">
        <title>Genomic Encyclopedia of Type Strains, Phase IV (KMG-IV): sequencing the most valuable type-strain genomes for metagenomic binning, comparative biology and taxonomic classification.</title>
        <authorList>
            <person name="Goeker M."/>
        </authorList>
    </citation>
    <scope>NUCLEOTIDE SEQUENCE [LARGE SCALE GENOMIC DNA]</scope>
    <source>
        <strain evidence="1 2">DSM 5</strain>
    </source>
</reference>
<evidence type="ECO:0000313" key="2">
    <source>
        <dbReference type="Proteomes" id="UP000248646"/>
    </source>
</evidence>
<dbReference type="EMBL" id="QKZI01000001">
    <property type="protein sequence ID" value="PZX08141.1"/>
    <property type="molecule type" value="Genomic_DNA"/>
</dbReference>
<dbReference type="InterPro" id="IPR036638">
    <property type="entry name" value="HLH_DNA-bd_sf"/>
</dbReference>
<gene>
    <name evidence="1" type="ORF">C7437_1011264</name>
</gene>
<dbReference type="Gene3D" id="4.10.280.10">
    <property type="entry name" value="Helix-loop-helix DNA-binding domain"/>
    <property type="match status" value="1"/>
</dbReference>